<gene>
    <name evidence="4" type="ORF">WN944_028433</name>
</gene>
<reference evidence="4 5" key="1">
    <citation type="submission" date="2024-05" db="EMBL/GenBank/DDBJ databases">
        <title>Haplotype-resolved chromosome-level genome assembly of Huyou (Citrus changshanensis).</title>
        <authorList>
            <person name="Miao C."/>
            <person name="Chen W."/>
            <person name="Wu Y."/>
            <person name="Wang L."/>
            <person name="Zhao S."/>
            <person name="Grierson D."/>
            <person name="Xu C."/>
            <person name="Chen K."/>
        </authorList>
    </citation>
    <scope>NUCLEOTIDE SEQUENCE [LARGE SCALE GENOMIC DNA]</scope>
    <source>
        <strain evidence="4">01-14</strain>
        <tissue evidence="4">Leaf</tissue>
    </source>
</reference>
<evidence type="ECO:0000256" key="1">
    <source>
        <dbReference type="ARBA" id="ARBA00008403"/>
    </source>
</evidence>
<evidence type="ECO:0008006" key="6">
    <source>
        <dbReference type="Google" id="ProtNLM"/>
    </source>
</evidence>
<dbReference type="GO" id="GO:0009414">
    <property type="term" value="P:response to water deprivation"/>
    <property type="evidence" value="ECO:0007669"/>
    <property type="project" value="UniProtKB-ARBA"/>
</dbReference>
<dbReference type="GO" id="GO:0016020">
    <property type="term" value="C:membrane"/>
    <property type="evidence" value="ECO:0007669"/>
    <property type="project" value="TreeGrafter"/>
</dbReference>
<feature type="compositionally biased region" description="Basic and acidic residues" evidence="3">
    <location>
        <begin position="81"/>
        <end position="96"/>
    </location>
</feature>
<dbReference type="GO" id="GO:0046872">
    <property type="term" value="F:metal ion binding"/>
    <property type="evidence" value="ECO:0007669"/>
    <property type="project" value="UniProtKB-ARBA"/>
</dbReference>
<proteinExistence type="inferred from homology"/>
<protein>
    <recommendedName>
        <fullName evidence="6">Dehydrin</fullName>
    </recommendedName>
</protein>
<dbReference type="GO" id="GO:0005829">
    <property type="term" value="C:cytosol"/>
    <property type="evidence" value="ECO:0007669"/>
    <property type="project" value="TreeGrafter"/>
</dbReference>
<dbReference type="PANTHER" id="PTHR33346:SF2">
    <property type="entry name" value="DEHYDRIN ERD14"/>
    <property type="match status" value="1"/>
</dbReference>
<evidence type="ECO:0000313" key="4">
    <source>
        <dbReference type="EMBL" id="KAK9176416.1"/>
    </source>
</evidence>
<feature type="region of interest" description="Disordered" evidence="3">
    <location>
        <begin position="1"/>
        <end position="96"/>
    </location>
</feature>
<dbReference type="GO" id="GO:0009631">
    <property type="term" value="P:cold acclimation"/>
    <property type="evidence" value="ECO:0007669"/>
    <property type="project" value="TreeGrafter"/>
</dbReference>
<dbReference type="Proteomes" id="UP001428341">
    <property type="component" value="Unassembled WGS sequence"/>
</dbReference>
<evidence type="ECO:0000256" key="3">
    <source>
        <dbReference type="SAM" id="MobiDB-lite"/>
    </source>
</evidence>
<comment type="similarity">
    <text evidence="1 2">Belongs to the plant dehydrin family.</text>
</comment>
<dbReference type="InterPro" id="IPR030513">
    <property type="entry name" value="Dehydrin_CS"/>
</dbReference>
<name>A0AAP0LJU4_9ROSI</name>
<dbReference type="Pfam" id="PF00257">
    <property type="entry name" value="Dehydrin"/>
    <property type="match status" value="1"/>
</dbReference>
<accession>A0AAP0LJU4</accession>
<sequence length="181" mass="20216">MADHQQQGNEARGCGMFDFLKNKNEETSQDAAMVDVETKEGKPTFVEKLQEAHSDSSSSSEEEIEGADGEKKKRKKKKGLKEKIQEKISSEKEENAVEKIDEIANAEATHLEEKKGFLEKIKDKLPGQHKKAEEGAAGAGCCPNEHLAEVDEKEKKGILEKIKEKLPGYHSEDEKAKHKDN</sequence>
<dbReference type="InterPro" id="IPR000167">
    <property type="entry name" value="Dehydrin"/>
</dbReference>
<dbReference type="EMBL" id="JBCGBO010000025">
    <property type="protein sequence ID" value="KAK9176416.1"/>
    <property type="molecule type" value="Genomic_DNA"/>
</dbReference>
<comment type="caution">
    <text evidence="4">The sequence shown here is derived from an EMBL/GenBank/DDBJ whole genome shotgun (WGS) entry which is preliminary data.</text>
</comment>
<evidence type="ECO:0000256" key="2">
    <source>
        <dbReference type="RuleBase" id="RU003995"/>
    </source>
</evidence>
<dbReference type="GO" id="GO:0009737">
    <property type="term" value="P:response to abscisic acid"/>
    <property type="evidence" value="ECO:0007669"/>
    <property type="project" value="TreeGrafter"/>
</dbReference>
<dbReference type="PROSITE" id="PS00823">
    <property type="entry name" value="DEHYDRIN_2"/>
    <property type="match status" value="1"/>
</dbReference>
<keyword evidence="5" id="KW-1185">Reference proteome</keyword>
<evidence type="ECO:0000313" key="5">
    <source>
        <dbReference type="Proteomes" id="UP001428341"/>
    </source>
</evidence>
<dbReference type="AlphaFoldDB" id="A0AAP0LJU4"/>
<dbReference type="PANTHER" id="PTHR33346">
    <property type="entry name" value="DEHYDRIN XERO 2-RELATED"/>
    <property type="match status" value="1"/>
</dbReference>
<organism evidence="4 5">
    <name type="scientific">Citrus x changshan-huyou</name>
    <dbReference type="NCBI Taxonomy" id="2935761"/>
    <lineage>
        <taxon>Eukaryota</taxon>
        <taxon>Viridiplantae</taxon>
        <taxon>Streptophyta</taxon>
        <taxon>Embryophyta</taxon>
        <taxon>Tracheophyta</taxon>
        <taxon>Spermatophyta</taxon>
        <taxon>Magnoliopsida</taxon>
        <taxon>eudicotyledons</taxon>
        <taxon>Gunneridae</taxon>
        <taxon>Pentapetalae</taxon>
        <taxon>rosids</taxon>
        <taxon>malvids</taxon>
        <taxon>Sapindales</taxon>
        <taxon>Rutaceae</taxon>
        <taxon>Aurantioideae</taxon>
        <taxon>Citrus</taxon>
    </lineage>
</organism>